<dbReference type="SUPFAM" id="SSF50475">
    <property type="entry name" value="FMN-binding split barrel"/>
    <property type="match status" value="1"/>
</dbReference>
<evidence type="ECO:0000313" key="3">
    <source>
        <dbReference type="EMBL" id="ABO98548.1"/>
    </source>
</evidence>
<dbReference type="GO" id="GO:0042167">
    <property type="term" value="P:heme catabolic process"/>
    <property type="evidence" value="ECO:0007669"/>
    <property type="project" value="EnsemblPlants"/>
</dbReference>
<dbReference type="AlphaFoldDB" id="A4S4F1"/>
<dbReference type="Gene3D" id="3.20.180.10">
    <property type="entry name" value="PNP-oxidase-like"/>
    <property type="match status" value="1"/>
</dbReference>
<feature type="domain" description="DUF2470" evidence="1">
    <location>
        <begin position="191"/>
        <end position="265"/>
    </location>
</feature>
<dbReference type="GO" id="GO:0042803">
    <property type="term" value="F:protein homodimerization activity"/>
    <property type="evidence" value="ECO:0007669"/>
    <property type="project" value="EnsemblPlants"/>
</dbReference>
<organism evidence="3 4">
    <name type="scientific">Ostreococcus lucimarinus (strain CCE9901)</name>
    <dbReference type="NCBI Taxonomy" id="436017"/>
    <lineage>
        <taxon>Eukaryota</taxon>
        <taxon>Viridiplantae</taxon>
        <taxon>Chlorophyta</taxon>
        <taxon>Mamiellophyceae</taxon>
        <taxon>Mamiellales</taxon>
        <taxon>Bathycoccaceae</taxon>
        <taxon>Ostreococcus</taxon>
    </lineage>
</organism>
<dbReference type="HOGENOM" id="CLU_053419_0_1_1"/>
<dbReference type="GO" id="GO:0033014">
    <property type="term" value="P:tetrapyrrole biosynthetic process"/>
    <property type="evidence" value="ECO:0007669"/>
    <property type="project" value="EnsemblPlants"/>
</dbReference>
<dbReference type="Gramene" id="ABO98548">
    <property type="protein sequence ID" value="ABO98548"/>
    <property type="gene ID" value="OSTLU_13022"/>
</dbReference>
<dbReference type="Pfam" id="PF13883">
    <property type="entry name" value="CREG_beta-barrel"/>
    <property type="match status" value="1"/>
</dbReference>
<dbReference type="PANTHER" id="PTHR13343:SF24">
    <property type="entry name" value="OS07G0573800 PROTEIN"/>
    <property type="match status" value="1"/>
</dbReference>
<dbReference type="STRING" id="436017.A4S4F1"/>
<proteinExistence type="predicted"/>
<dbReference type="InterPro" id="IPR012349">
    <property type="entry name" value="Split_barrel_FMN-bd"/>
</dbReference>
<feature type="domain" description="CREG-like beta-barrel" evidence="2">
    <location>
        <begin position="30"/>
        <end position="180"/>
    </location>
</feature>
<dbReference type="OMA" id="YHKAHDF"/>
<dbReference type="OrthoDB" id="2138282at2759"/>
<dbReference type="GO" id="GO:0009507">
    <property type="term" value="C:chloroplast"/>
    <property type="evidence" value="ECO:0007669"/>
    <property type="project" value="EnsemblPlants"/>
</dbReference>
<dbReference type="Pfam" id="PF10615">
    <property type="entry name" value="DUF2470"/>
    <property type="match status" value="1"/>
</dbReference>
<evidence type="ECO:0000259" key="1">
    <source>
        <dbReference type="Pfam" id="PF10615"/>
    </source>
</evidence>
<dbReference type="RefSeq" id="XP_001420255.1">
    <property type="nucleotide sequence ID" value="XM_001420218.1"/>
</dbReference>
<dbReference type="GO" id="GO:0020037">
    <property type="term" value="F:heme binding"/>
    <property type="evidence" value="ECO:0007669"/>
    <property type="project" value="EnsemblPlants"/>
</dbReference>
<dbReference type="InterPro" id="IPR037119">
    <property type="entry name" value="Haem_oxidase_HugZ-like_sf"/>
</dbReference>
<accession>A4S4F1</accession>
<dbReference type="InterPro" id="IPR055343">
    <property type="entry name" value="CREG_beta-barrel"/>
</dbReference>
<dbReference type="GeneID" id="5004456"/>
<dbReference type="InterPro" id="IPR019595">
    <property type="entry name" value="DUF2470"/>
</dbReference>
<evidence type="ECO:0000259" key="2">
    <source>
        <dbReference type="Pfam" id="PF13883"/>
    </source>
</evidence>
<dbReference type="eggNOG" id="ENOG502QV7B">
    <property type="taxonomic scope" value="Eukaryota"/>
</dbReference>
<dbReference type="EMBL" id="CP000591">
    <property type="protein sequence ID" value="ABO98548.1"/>
    <property type="molecule type" value="Genomic_DNA"/>
</dbReference>
<name>A4S4F1_OSTLU</name>
<evidence type="ECO:0000313" key="4">
    <source>
        <dbReference type="Proteomes" id="UP000001568"/>
    </source>
</evidence>
<gene>
    <name evidence="3" type="ORF">OSTLU_13022</name>
</gene>
<sequence>MSRARSASDAGAEALAEALARHESRAARLSFAEEARVILDTNGCGALSTLGNQRAGVLAGFPCGSVAAYASDEDGLPIFALSALSQHARDARENGKATLTVTRAEFEDVSDGRVSMSGILTEVDAGEATARARARYLARHPGAFWVDFGDFAWYKMTEVVAIRIVGGFARAGSVTVEEYANARPDPVAAFSAPVCGHMNADHGDSLRDVVKHYVGVDVDSVEMRSIDALGMNCRVVKDGEKYACRLPFESAATGRKEVKDQIVLMTRNAAAAANAQ</sequence>
<reference evidence="3 4" key="1">
    <citation type="journal article" date="2007" name="Proc. Natl. Acad. Sci. U.S.A.">
        <title>The tiny eukaryote Ostreococcus provides genomic insights into the paradox of plankton speciation.</title>
        <authorList>
            <person name="Palenik B."/>
            <person name="Grimwood J."/>
            <person name="Aerts A."/>
            <person name="Rouze P."/>
            <person name="Salamov A."/>
            <person name="Putnam N."/>
            <person name="Dupont C."/>
            <person name="Jorgensen R."/>
            <person name="Derelle E."/>
            <person name="Rombauts S."/>
            <person name="Zhou K."/>
            <person name="Otillar R."/>
            <person name="Merchant S.S."/>
            <person name="Podell S."/>
            <person name="Gaasterland T."/>
            <person name="Napoli C."/>
            <person name="Gendler K."/>
            <person name="Manuell A."/>
            <person name="Tai V."/>
            <person name="Vallon O."/>
            <person name="Piganeau G."/>
            <person name="Jancek S."/>
            <person name="Heijde M."/>
            <person name="Jabbari K."/>
            <person name="Bowler C."/>
            <person name="Lohr M."/>
            <person name="Robbens S."/>
            <person name="Werner G."/>
            <person name="Dubchak I."/>
            <person name="Pazour G.J."/>
            <person name="Ren Q."/>
            <person name="Paulsen I."/>
            <person name="Delwiche C."/>
            <person name="Schmutz J."/>
            <person name="Rokhsar D."/>
            <person name="Van de Peer Y."/>
            <person name="Moreau H."/>
            <person name="Grigoriev I.V."/>
        </authorList>
    </citation>
    <scope>NUCLEOTIDE SEQUENCE [LARGE SCALE GENOMIC DNA]</scope>
    <source>
        <strain evidence="3 4">CCE9901</strain>
    </source>
</reference>
<dbReference type="KEGG" id="olu:OSTLU_13022"/>
<dbReference type="Gene3D" id="2.30.110.10">
    <property type="entry name" value="Electron Transport, Fmn-binding Protein, Chain A"/>
    <property type="match status" value="1"/>
</dbReference>
<dbReference type="PANTHER" id="PTHR13343">
    <property type="entry name" value="CREG1 PROTEIN"/>
    <property type="match status" value="1"/>
</dbReference>
<dbReference type="Proteomes" id="UP000001568">
    <property type="component" value="Chromosome 11"/>
</dbReference>
<keyword evidence="4" id="KW-1185">Reference proteome</keyword>
<protein>
    <submittedName>
        <fullName evidence="3">Uncharacterized protein</fullName>
    </submittedName>
</protein>